<dbReference type="RefSeq" id="WP_165033635.1">
    <property type="nucleotide sequence ID" value="NZ_JAAKZF010000089.1"/>
</dbReference>
<dbReference type="EMBL" id="JAAKZF010000089">
    <property type="protein sequence ID" value="NGO55278.1"/>
    <property type="molecule type" value="Genomic_DNA"/>
</dbReference>
<evidence type="ECO:0008006" key="3">
    <source>
        <dbReference type="Google" id="ProtNLM"/>
    </source>
</evidence>
<gene>
    <name evidence="1" type="ORF">G6N73_30110</name>
</gene>
<keyword evidence="2" id="KW-1185">Reference proteome</keyword>
<evidence type="ECO:0000313" key="1">
    <source>
        <dbReference type="EMBL" id="NGO55278.1"/>
    </source>
</evidence>
<protein>
    <recommendedName>
        <fullName evidence="3">Transcription elongation factor</fullName>
    </recommendedName>
</protein>
<dbReference type="Proteomes" id="UP001642900">
    <property type="component" value="Unassembled WGS sequence"/>
</dbReference>
<organism evidence="1 2">
    <name type="scientific">Allomesorhizobium camelthorni</name>
    <dbReference type="NCBI Taxonomy" id="475069"/>
    <lineage>
        <taxon>Bacteria</taxon>
        <taxon>Pseudomonadati</taxon>
        <taxon>Pseudomonadota</taxon>
        <taxon>Alphaproteobacteria</taxon>
        <taxon>Hyphomicrobiales</taxon>
        <taxon>Phyllobacteriaceae</taxon>
        <taxon>Allomesorhizobium</taxon>
    </lineage>
</organism>
<sequence>MNKEIIRETMLSLEADALESATEKYFEYVASAKLDRSEPIEDDEQAQAEMASDLSEALDDTVHDHSEKIDKLHAIDFGPKSSVEEGALVKLNGRHFIIAVSTGQFSCDGHDVMGISTMAPIYAEMEGLHAGDSFEFKGRSFVVEGVA</sequence>
<proteinExistence type="predicted"/>
<dbReference type="AlphaFoldDB" id="A0A6G4WLP5"/>
<accession>A0A6G4WLP5</accession>
<name>A0A6G4WLP5_9HYPH</name>
<comment type="caution">
    <text evidence="1">The sequence shown here is derived from an EMBL/GenBank/DDBJ whole genome shotgun (WGS) entry which is preliminary data.</text>
</comment>
<evidence type="ECO:0000313" key="2">
    <source>
        <dbReference type="Proteomes" id="UP001642900"/>
    </source>
</evidence>
<reference evidence="1 2" key="1">
    <citation type="submission" date="2020-02" db="EMBL/GenBank/DDBJ databases">
        <title>Genome sequence of strain CCNWXJ40-4.</title>
        <authorList>
            <person name="Gao J."/>
            <person name="Sun J."/>
        </authorList>
    </citation>
    <scope>NUCLEOTIDE SEQUENCE [LARGE SCALE GENOMIC DNA]</scope>
    <source>
        <strain evidence="1 2">CCNWXJ 40-4</strain>
    </source>
</reference>